<proteinExistence type="predicted"/>
<comment type="caution">
    <text evidence="1">The sequence shown here is derived from an EMBL/GenBank/DDBJ whole genome shotgun (WGS) entry which is preliminary data.</text>
</comment>
<evidence type="ECO:0000313" key="2">
    <source>
        <dbReference type="Proteomes" id="UP000826195"/>
    </source>
</evidence>
<organism evidence="1 2">
    <name type="scientific">Cotesia glomerata</name>
    <name type="common">Lepidopteran parasitic wasp</name>
    <name type="synonym">Apanteles glomeratus</name>
    <dbReference type="NCBI Taxonomy" id="32391"/>
    <lineage>
        <taxon>Eukaryota</taxon>
        <taxon>Metazoa</taxon>
        <taxon>Ecdysozoa</taxon>
        <taxon>Arthropoda</taxon>
        <taxon>Hexapoda</taxon>
        <taxon>Insecta</taxon>
        <taxon>Pterygota</taxon>
        <taxon>Neoptera</taxon>
        <taxon>Endopterygota</taxon>
        <taxon>Hymenoptera</taxon>
        <taxon>Apocrita</taxon>
        <taxon>Ichneumonoidea</taxon>
        <taxon>Braconidae</taxon>
        <taxon>Microgastrinae</taxon>
        <taxon>Cotesia</taxon>
    </lineage>
</organism>
<accession>A0AAV7IU99</accession>
<protein>
    <submittedName>
        <fullName evidence="1">Uncharacterized protein</fullName>
    </submittedName>
</protein>
<evidence type="ECO:0000313" key="1">
    <source>
        <dbReference type="EMBL" id="KAH0568384.1"/>
    </source>
</evidence>
<reference evidence="1 2" key="1">
    <citation type="journal article" date="2021" name="J. Hered.">
        <title>A chromosome-level genome assembly of the parasitoid wasp, Cotesia glomerata (Hymenoptera: Braconidae).</title>
        <authorList>
            <person name="Pinto B.J."/>
            <person name="Weis J.J."/>
            <person name="Gamble T."/>
            <person name="Ode P.J."/>
            <person name="Paul R."/>
            <person name="Zaspel J.M."/>
        </authorList>
    </citation>
    <scope>NUCLEOTIDE SEQUENCE [LARGE SCALE GENOMIC DNA]</scope>
    <source>
        <strain evidence="1">CgM1</strain>
    </source>
</reference>
<sequence>MPSHVALRKVHYYLSLYRRWEGEGNGGAISNHIIPFTEYENELYKRCMGYSTWLFMTEDPENRSTPVRMQSSESGKGIIDVLVLFEGKRLTFDNLTHPPDT</sequence>
<gene>
    <name evidence="1" type="ORF">KQX54_020645</name>
</gene>
<dbReference type="AlphaFoldDB" id="A0AAV7IU99"/>
<keyword evidence="2" id="KW-1185">Reference proteome</keyword>
<dbReference type="Proteomes" id="UP000826195">
    <property type="component" value="Unassembled WGS sequence"/>
</dbReference>
<name>A0AAV7IU99_COTGL</name>
<dbReference type="EMBL" id="JAHXZJ010000001">
    <property type="protein sequence ID" value="KAH0568384.1"/>
    <property type="molecule type" value="Genomic_DNA"/>
</dbReference>